<feature type="transmembrane region" description="Helical" evidence="16">
    <location>
        <begin position="228"/>
        <end position="252"/>
    </location>
</feature>
<dbReference type="SUPFAM" id="SSF103473">
    <property type="entry name" value="MFS general substrate transporter"/>
    <property type="match status" value="1"/>
</dbReference>
<dbReference type="Pfam" id="PF07238">
    <property type="entry name" value="PilZ"/>
    <property type="match status" value="1"/>
</dbReference>
<dbReference type="PANTHER" id="PTHR43867">
    <property type="entry name" value="CELLULOSE SYNTHASE CATALYTIC SUBUNIT A [UDP-FORMING]"/>
    <property type="match status" value="1"/>
</dbReference>
<dbReference type="NCBIfam" id="NF008558">
    <property type="entry name" value="PRK11498.1"/>
    <property type="match status" value="1"/>
</dbReference>
<feature type="transmembrane region" description="Helical" evidence="16">
    <location>
        <begin position="31"/>
        <end position="50"/>
    </location>
</feature>
<keyword evidence="12 16" id="KW-0135">Cellulose biosynthesis</keyword>
<evidence type="ECO:0000256" key="5">
    <source>
        <dbReference type="ARBA" id="ARBA00018714"/>
    </source>
</evidence>
<dbReference type="NCBIfam" id="TIGR03030">
    <property type="entry name" value="CelA"/>
    <property type="match status" value="1"/>
</dbReference>
<gene>
    <name evidence="19" type="primary">bcsA</name>
    <name evidence="19" type="ORF">EV102420_22_00710</name>
</gene>
<keyword evidence="6 16" id="KW-1003">Cell membrane</keyword>
<dbReference type="GO" id="GO:0006011">
    <property type="term" value="P:UDP-alpha-D-glucose metabolic process"/>
    <property type="evidence" value="ECO:0007669"/>
    <property type="project" value="InterPro"/>
</dbReference>
<comment type="function">
    <text evidence="16">Catalytic subunit of cellulose synthase. It polymerizes uridine 5'-diphosphate glucose to cellulose.</text>
</comment>
<evidence type="ECO:0000259" key="17">
    <source>
        <dbReference type="Pfam" id="PF00535"/>
    </source>
</evidence>
<evidence type="ECO:0000256" key="2">
    <source>
        <dbReference type="ARBA" id="ARBA00005186"/>
    </source>
</evidence>
<dbReference type="InterPro" id="IPR029044">
    <property type="entry name" value="Nucleotide-diphossugar_trans"/>
</dbReference>
<keyword evidence="20" id="KW-1185">Reference proteome</keyword>
<evidence type="ECO:0000256" key="10">
    <source>
        <dbReference type="ARBA" id="ARBA00022679"/>
    </source>
</evidence>
<sequence length="872" mass="99650">MSRLAALLLIPPVNARLSERYQLYRSHGAPAFSAALGCLWVILAWLFIPLEHPRWQQLRARHAEFYPHIRAERPRPLDPARYLLQTLWLLVGAHNAPSARPRKSKRARFTHFRRRYLNWLDALPAKVSSRTSHMEGEKELAHLKPIVRRFIIGVIVFFSLILALLCITQPFNPWSQFIFLLLLWGVALLVRRIPGRFSALMLIVLSLTVSCRYIWWRYTSTLNWNDPVSLVCGLVLLFAETYAWIVLVLGYFQVVWPLNRQPVSLPKDMSLWPSVDIFVPTYNEDLNVVKNTIYAALGIDWPKDKLKIWILDDGGRETFRQFAETVGVEYVARTTHEHAKAGNINNALQYAKGDFVSIFDCDHVPTRSFLQLTMGWFIKDKKLAMMQTPHHFFSPDPFERNLGRFRQTPNEGTLFYGLVQDGNDMWDATFFCGSCAVIRRGPLDEIGGIAVETVTEDAHTSLRLHRRGHTSAYMRIPQAAGLATESLSSHIGQRIRWARGMVQIFRLDNPLFGKGLKLAQRLCYVNAMFHFLSGVPRLIFLTAPLAFLLLHAYIIYAPALMIALFVLPHMVHASLTNSKIQGKYRHSFWSEIYETVLAWYIARPTMVALFNPHKGKFNVTSKGGLVEEEYVDWVISRPYIFLVLLNIVGVLVGIWRYFYGPETEMLTVVVSIVWVFYNLIVLGGAVAVSVESKQVRRAHRVEISMPAAIARDDGHLFSCTVHDFSDGGVGIKINGQSQVLEGQKVNLLLKRGQQEYVFPAQVVRVNGREVGLQLMPLTTRQHIDFVQCTFARADTWALWQDSFPEDKPLESLLDILKLGFRGYRHLAEFAPSSVKMIFRTLTSLISWVVSFIPRRPARGMVVQQPDPAMAQQ</sequence>
<dbReference type="Gene3D" id="3.90.550.10">
    <property type="entry name" value="Spore Coat Polysaccharide Biosynthesis Protein SpsA, Chain A"/>
    <property type="match status" value="1"/>
</dbReference>
<feature type="domain" description="Glycosyltransferase 2-like" evidence="17">
    <location>
        <begin position="277"/>
        <end position="446"/>
    </location>
</feature>
<dbReference type="AlphaFoldDB" id="A0A090V4C1"/>
<evidence type="ECO:0000313" key="19">
    <source>
        <dbReference type="EMBL" id="GAL59750.1"/>
    </source>
</evidence>
<dbReference type="EC" id="2.4.1.12" evidence="4 16"/>
<dbReference type="EMBL" id="BBMZ01000022">
    <property type="protein sequence ID" value="GAL59750.1"/>
    <property type="molecule type" value="Genomic_DNA"/>
</dbReference>
<keyword evidence="7 16" id="KW-0997">Cell inner membrane</keyword>
<comment type="cofactor">
    <cofactor evidence="16">
        <name>Mg(2+)</name>
        <dbReference type="ChEBI" id="CHEBI:18420"/>
    </cofactor>
</comment>
<dbReference type="PRINTS" id="PR01439">
    <property type="entry name" value="CELLSNTHASEA"/>
</dbReference>
<keyword evidence="9 16" id="KW-0328">Glycosyltransferase</keyword>
<evidence type="ECO:0000256" key="6">
    <source>
        <dbReference type="ARBA" id="ARBA00022475"/>
    </source>
</evidence>
<evidence type="ECO:0000256" key="3">
    <source>
        <dbReference type="ARBA" id="ARBA00006739"/>
    </source>
</evidence>
<dbReference type="InterPro" id="IPR003919">
    <property type="entry name" value="Cell_synth_A"/>
</dbReference>
<feature type="transmembrane region" description="Helical" evidence="16">
    <location>
        <begin position="197"/>
        <end position="216"/>
    </location>
</feature>
<comment type="similarity">
    <text evidence="3">Belongs to the glycosyltransferase 2 family.</text>
</comment>
<evidence type="ECO:0000259" key="18">
    <source>
        <dbReference type="Pfam" id="PF07238"/>
    </source>
</evidence>
<evidence type="ECO:0000256" key="4">
    <source>
        <dbReference type="ARBA" id="ARBA00012539"/>
    </source>
</evidence>
<comment type="pathway">
    <text evidence="2 16">Glycan metabolism; bacterial cellulose biosynthesis.</text>
</comment>
<dbReference type="Gene3D" id="2.40.10.220">
    <property type="entry name" value="predicted glycosyltransferase like domains"/>
    <property type="match status" value="1"/>
</dbReference>
<feature type="transmembrane region" description="Helical" evidence="16">
    <location>
        <begin position="665"/>
        <end position="690"/>
    </location>
</feature>
<dbReference type="Pfam" id="PF00535">
    <property type="entry name" value="Glycos_transf_2"/>
    <property type="match status" value="1"/>
</dbReference>
<organism evidence="19 20">
    <name type="scientific">Pseudescherichia vulneris NBRC 102420</name>
    <dbReference type="NCBI Taxonomy" id="1115515"/>
    <lineage>
        <taxon>Bacteria</taxon>
        <taxon>Pseudomonadati</taxon>
        <taxon>Pseudomonadota</taxon>
        <taxon>Gammaproteobacteria</taxon>
        <taxon>Enterobacterales</taxon>
        <taxon>Enterobacteriaceae</taxon>
        <taxon>Pseudescherichia</taxon>
    </lineage>
</organism>
<feature type="transmembrane region" description="Helical" evidence="16">
    <location>
        <begin position="553"/>
        <end position="575"/>
    </location>
</feature>
<evidence type="ECO:0000313" key="20">
    <source>
        <dbReference type="Proteomes" id="UP000029462"/>
    </source>
</evidence>
<dbReference type="RefSeq" id="WP_042394081.1">
    <property type="nucleotide sequence ID" value="NZ_BBMZ01000022.1"/>
</dbReference>
<dbReference type="InterPro" id="IPR001173">
    <property type="entry name" value="Glyco_trans_2-like"/>
</dbReference>
<comment type="subcellular location">
    <subcellularLocation>
        <location evidence="1">Cell inner membrane</location>
        <topology evidence="1">Multi-pass membrane protein</topology>
    </subcellularLocation>
</comment>
<accession>A0A090V4C1</accession>
<dbReference type="GO" id="GO:0030244">
    <property type="term" value="P:cellulose biosynthetic process"/>
    <property type="evidence" value="ECO:0007669"/>
    <property type="project" value="UniProtKB-KW"/>
</dbReference>
<keyword evidence="13 16" id="KW-1133">Transmembrane helix</keyword>
<evidence type="ECO:0000256" key="16">
    <source>
        <dbReference type="RuleBase" id="RU365020"/>
    </source>
</evidence>
<dbReference type="InterPro" id="IPR009875">
    <property type="entry name" value="PilZ_domain"/>
</dbReference>
<keyword evidence="8 16" id="KW-0973">c-di-GMP</keyword>
<evidence type="ECO:0000256" key="8">
    <source>
        <dbReference type="ARBA" id="ARBA00022636"/>
    </source>
</evidence>
<evidence type="ECO:0000256" key="11">
    <source>
        <dbReference type="ARBA" id="ARBA00022692"/>
    </source>
</evidence>
<dbReference type="InterPro" id="IPR036259">
    <property type="entry name" value="MFS_trans_sf"/>
</dbReference>
<keyword evidence="10 16" id="KW-0808">Transferase</keyword>
<keyword evidence="14 16" id="KW-0472">Membrane</keyword>
<feature type="transmembrane region" description="Helical" evidence="16">
    <location>
        <begin position="150"/>
        <end position="168"/>
    </location>
</feature>
<protein>
    <recommendedName>
        <fullName evidence="5 16">Cellulose synthase catalytic subunit [UDP-forming]</fullName>
        <ecNumber evidence="4 16">2.4.1.12</ecNumber>
    </recommendedName>
</protein>
<evidence type="ECO:0000256" key="9">
    <source>
        <dbReference type="ARBA" id="ARBA00022676"/>
    </source>
</evidence>
<evidence type="ECO:0000256" key="14">
    <source>
        <dbReference type="ARBA" id="ARBA00023136"/>
    </source>
</evidence>
<comment type="caution">
    <text evidence="19">The sequence shown here is derived from an EMBL/GenBank/DDBJ whole genome shotgun (WGS) entry which is preliminary data.</text>
</comment>
<evidence type="ECO:0000256" key="7">
    <source>
        <dbReference type="ARBA" id="ARBA00022519"/>
    </source>
</evidence>
<evidence type="ECO:0000256" key="15">
    <source>
        <dbReference type="ARBA" id="ARBA00048682"/>
    </source>
</evidence>
<comment type="catalytic activity">
    <reaction evidence="15 16">
        <text>[(1-&gt;4)-beta-D-glucosyl](n) + UDP-alpha-D-glucose = [(1-&gt;4)-beta-D-glucosyl](n+1) + UDP + H(+)</text>
        <dbReference type="Rhea" id="RHEA:19929"/>
        <dbReference type="Rhea" id="RHEA-COMP:10033"/>
        <dbReference type="Rhea" id="RHEA-COMP:10034"/>
        <dbReference type="ChEBI" id="CHEBI:15378"/>
        <dbReference type="ChEBI" id="CHEBI:18246"/>
        <dbReference type="ChEBI" id="CHEBI:58223"/>
        <dbReference type="ChEBI" id="CHEBI:58885"/>
        <dbReference type="EC" id="2.4.1.12"/>
    </reaction>
</comment>
<feature type="transmembrane region" description="Helical" evidence="16">
    <location>
        <begin position="174"/>
        <end position="190"/>
    </location>
</feature>
<dbReference type="SUPFAM" id="SSF53448">
    <property type="entry name" value="Nucleotide-diphospho-sugar transferases"/>
    <property type="match status" value="1"/>
</dbReference>
<dbReference type="STRING" id="1115515.EV102420_22_00710"/>
<dbReference type="PANTHER" id="PTHR43867:SF2">
    <property type="entry name" value="CELLULOSE SYNTHASE CATALYTIC SUBUNIT A [UDP-FORMING]"/>
    <property type="match status" value="1"/>
</dbReference>
<name>A0A090V4C1_PSEVU</name>
<keyword evidence="11 16" id="KW-0812">Transmembrane</keyword>
<dbReference type="GO" id="GO:0005886">
    <property type="term" value="C:plasma membrane"/>
    <property type="evidence" value="ECO:0007669"/>
    <property type="project" value="UniProtKB-SubCell"/>
</dbReference>
<proteinExistence type="inferred from homology"/>
<feature type="transmembrane region" description="Helical" evidence="16">
    <location>
        <begin position="639"/>
        <end position="659"/>
    </location>
</feature>
<evidence type="ECO:0000256" key="1">
    <source>
        <dbReference type="ARBA" id="ARBA00004429"/>
    </source>
</evidence>
<reference evidence="19 20" key="1">
    <citation type="submission" date="2014-09" db="EMBL/GenBank/DDBJ databases">
        <title>Whole genome shotgun sequence of Escherichia vulneris NBRC 102420.</title>
        <authorList>
            <person name="Yoshida Y."/>
            <person name="Hosoyama A."/>
            <person name="Tsuchikane K."/>
            <person name="Ohji S."/>
            <person name="Ichikawa N."/>
            <person name="Kimura A."/>
            <person name="Yamazoe A."/>
            <person name="Ezaki T."/>
            <person name="Fujita N."/>
        </authorList>
    </citation>
    <scope>NUCLEOTIDE SEQUENCE [LARGE SCALE GENOMIC DNA]</scope>
    <source>
        <strain evidence="19 20">NBRC 102420</strain>
    </source>
</reference>
<dbReference type="OrthoDB" id="9806824at2"/>
<feature type="transmembrane region" description="Helical" evidence="16">
    <location>
        <begin position="522"/>
        <end position="547"/>
    </location>
</feature>
<dbReference type="Proteomes" id="UP000029462">
    <property type="component" value="Unassembled WGS sequence"/>
</dbReference>
<dbReference type="UniPathway" id="UPA00694"/>
<dbReference type="CDD" id="cd06421">
    <property type="entry name" value="CESA_CelA_like"/>
    <property type="match status" value="1"/>
</dbReference>
<feature type="domain" description="PilZ" evidence="18">
    <location>
        <begin position="694"/>
        <end position="790"/>
    </location>
</feature>
<dbReference type="eggNOG" id="COG1215">
    <property type="taxonomic scope" value="Bacteria"/>
</dbReference>
<evidence type="ECO:0000256" key="12">
    <source>
        <dbReference type="ARBA" id="ARBA00022916"/>
    </source>
</evidence>
<dbReference type="GO" id="GO:0035438">
    <property type="term" value="F:cyclic-di-GMP binding"/>
    <property type="evidence" value="ECO:0007669"/>
    <property type="project" value="InterPro"/>
</dbReference>
<dbReference type="SUPFAM" id="SSF141371">
    <property type="entry name" value="PilZ domain-like"/>
    <property type="match status" value="1"/>
</dbReference>
<evidence type="ECO:0000256" key="13">
    <source>
        <dbReference type="ARBA" id="ARBA00022989"/>
    </source>
</evidence>
<dbReference type="FunFam" id="3.90.550.10:FF:000061">
    <property type="entry name" value="Cellulose synthase catalytic subunit [UDP-forming]"/>
    <property type="match status" value="1"/>
</dbReference>
<dbReference type="InterPro" id="IPR050321">
    <property type="entry name" value="Glycosyltr_2/OpgH_subfam"/>
</dbReference>
<dbReference type="GO" id="GO:0016760">
    <property type="term" value="F:cellulose synthase (UDP-forming) activity"/>
    <property type="evidence" value="ECO:0007669"/>
    <property type="project" value="UniProtKB-EC"/>
</dbReference>